<reference evidence="3" key="1">
    <citation type="journal article" date="2019" name="Int. J. Syst. Evol. Microbiol.">
        <title>The Global Catalogue of Microorganisms (GCM) 10K type strain sequencing project: providing services to taxonomists for standard genome sequencing and annotation.</title>
        <authorList>
            <consortium name="The Broad Institute Genomics Platform"/>
            <consortium name="The Broad Institute Genome Sequencing Center for Infectious Disease"/>
            <person name="Wu L."/>
            <person name="Ma J."/>
        </authorList>
    </citation>
    <scope>NUCLEOTIDE SEQUENCE [LARGE SCALE GENOMIC DNA]</scope>
    <source>
        <strain evidence="3">JCM 16908</strain>
    </source>
</reference>
<dbReference type="Proteomes" id="UP001500888">
    <property type="component" value="Unassembled WGS sequence"/>
</dbReference>
<proteinExistence type="predicted"/>
<feature type="compositionally biased region" description="Basic and acidic residues" evidence="1">
    <location>
        <begin position="174"/>
        <end position="215"/>
    </location>
</feature>
<evidence type="ECO:0000313" key="2">
    <source>
        <dbReference type="EMBL" id="GAA3834578.1"/>
    </source>
</evidence>
<comment type="caution">
    <text evidence="2">The sequence shown here is derived from an EMBL/GenBank/DDBJ whole genome shotgun (WGS) entry which is preliminary data.</text>
</comment>
<sequence>MDLSAAASELYGGVPEDFVERRKRLAADAKKAGDAGLAKSIAALRRPTVSAWAVNRLAHSAPDELGELLGLGEDLRSAWQSGGRIGELDQRRGELVSRLVRTALSLATEAGRPLREPVTREIEDTLHAATMDSAVAEEVRRGWLAQPRSHAGFVPAGGLAGAGGASGGVSVRPDAGERRVTAKDAGKKRGKGVKKDTAAKQRDRAEEKRREEEQRRRRLAEQAATAAAEVRDAEQVLAEWEAEVEEAGQARTAVTGETQRLRKELKAALDREEAVSKRLSMAERERDRAARKAAEARRRSEELRRKL</sequence>
<keyword evidence="3" id="KW-1185">Reference proteome</keyword>
<evidence type="ECO:0000256" key="1">
    <source>
        <dbReference type="SAM" id="MobiDB-lite"/>
    </source>
</evidence>
<evidence type="ECO:0008006" key="4">
    <source>
        <dbReference type="Google" id="ProtNLM"/>
    </source>
</evidence>
<evidence type="ECO:0000313" key="3">
    <source>
        <dbReference type="Proteomes" id="UP001500888"/>
    </source>
</evidence>
<organism evidence="2 3">
    <name type="scientific">Sphaerisporangium flaviroseum</name>
    <dbReference type="NCBI Taxonomy" id="509199"/>
    <lineage>
        <taxon>Bacteria</taxon>
        <taxon>Bacillati</taxon>
        <taxon>Actinomycetota</taxon>
        <taxon>Actinomycetes</taxon>
        <taxon>Streptosporangiales</taxon>
        <taxon>Streptosporangiaceae</taxon>
        <taxon>Sphaerisporangium</taxon>
    </lineage>
</organism>
<dbReference type="RefSeq" id="WP_344949175.1">
    <property type="nucleotide sequence ID" value="NZ_BAAAZR010000036.1"/>
</dbReference>
<feature type="region of interest" description="Disordered" evidence="1">
    <location>
        <begin position="161"/>
        <end position="230"/>
    </location>
</feature>
<name>A0ABP7J5I6_9ACTN</name>
<accession>A0ABP7J5I6</accession>
<feature type="region of interest" description="Disordered" evidence="1">
    <location>
        <begin position="271"/>
        <end position="307"/>
    </location>
</feature>
<dbReference type="EMBL" id="BAAAZR010000036">
    <property type="protein sequence ID" value="GAA3834578.1"/>
    <property type="molecule type" value="Genomic_DNA"/>
</dbReference>
<gene>
    <name evidence="2" type="ORF">GCM10022226_65010</name>
</gene>
<protein>
    <recommendedName>
        <fullName evidence="4">Transposase</fullName>
    </recommendedName>
</protein>